<protein>
    <submittedName>
        <fullName evidence="6">Helix-turn-helix domain-containing protein</fullName>
    </submittedName>
</protein>
<keyword evidence="3" id="KW-0804">Transcription</keyword>
<feature type="domain" description="IclR-ED" evidence="5">
    <location>
        <begin position="69"/>
        <end position="259"/>
    </location>
</feature>
<dbReference type="SMART" id="SM00346">
    <property type="entry name" value="HTH_ICLR"/>
    <property type="match status" value="1"/>
</dbReference>
<dbReference type="RefSeq" id="WP_207989621.1">
    <property type="nucleotide sequence ID" value="NZ_CP071794.1"/>
</dbReference>
<dbReference type="InterPro" id="IPR014757">
    <property type="entry name" value="Tscrpt_reg_IclR_C"/>
</dbReference>
<evidence type="ECO:0000256" key="2">
    <source>
        <dbReference type="ARBA" id="ARBA00023125"/>
    </source>
</evidence>
<keyword evidence="2" id="KW-0238">DNA-binding</keyword>
<evidence type="ECO:0000256" key="3">
    <source>
        <dbReference type="ARBA" id="ARBA00023163"/>
    </source>
</evidence>
<sequence length="273" mass="30302">MSRDIPIRALSRGLAVLSTVNRDGPMSMMDIAKATNLPYPTTSRVVQTLLHEGMIEKEAARKYYRATSLVTSLSTGFQWEDGLVDVARPHIKQLCLDTGWPISIVTRVGTRMVIRDSTHRMTSQTFSNYYPGYTLPISECASGKIYLAFCKEAERDLIAEAWKATDSESARRGLLLIRDEGYLNQLRTKGYALNFRNIHNAEPGKTSSLSVPILNSNGEVLAALTMIYFSSAMNSEEAVDKFLHKLQLAAGIIGRQAKAENGVVENSNHIPHH</sequence>
<feature type="domain" description="HTH iclR-type" evidence="4">
    <location>
        <begin position="7"/>
        <end position="68"/>
    </location>
</feature>
<dbReference type="InterPro" id="IPR050707">
    <property type="entry name" value="HTH_MetabolicPath_Reg"/>
</dbReference>
<dbReference type="Gene3D" id="1.10.10.10">
    <property type="entry name" value="Winged helix-like DNA-binding domain superfamily/Winged helix DNA-binding domain"/>
    <property type="match status" value="1"/>
</dbReference>
<dbReference type="InterPro" id="IPR036390">
    <property type="entry name" value="WH_DNA-bd_sf"/>
</dbReference>
<dbReference type="InterPro" id="IPR029016">
    <property type="entry name" value="GAF-like_dom_sf"/>
</dbReference>
<gene>
    <name evidence="6" type="ORF">J4G78_07010</name>
</gene>
<dbReference type="PROSITE" id="PS51077">
    <property type="entry name" value="HTH_ICLR"/>
    <property type="match status" value="1"/>
</dbReference>
<dbReference type="PROSITE" id="PS51078">
    <property type="entry name" value="ICLR_ED"/>
    <property type="match status" value="1"/>
</dbReference>
<organism evidence="6 7">
    <name type="scientific">Parasphingorhabdus cellanae</name>
    <dbReference type="NCBI Taxonomy" id="2806553"/>
    <lineage>
        <taxon>Bacteria</taxon>
        <taxon>Pseudomonadati</taxon>
        <taxon>Pseudomonadota</taxon>
        <taxon>Alphaproteobacteria</taxon>
        <taxon>Sphingomonadales</taxon>
        <taxon>Sphingomonadaceae</taxon>
        <taxon>Parasphingorhabdus</taxon>
    </lineage>
</organism>
<dbReference type="InterPro" id="IPR036388">
    <property type="entry name" value="WH-like_DNA-bd_sf"/>
</dbReference>
<dbReference type="InterPro" id="IPR011991">
    <property type="entry name" value="ArsR-like_HTH"/>
</dbReference>
<dbReference type="CDD" id="cd00090">
    <property type="entry name" value="HTH_ARSR"/>
    <property type="match status" value="1"/>
</dbReference>
<dbReference type="Gene3D" id="3.30.450.40">
    <property type="match status" value="1"/>
</dbReference>
<dbReference type="EMBL" id="CP071794">
    <property type="protein sequence ID" value="QTD57277.1"/>
    <property type="molecule type" value="Genomic_DNA"/>
</dbReference>
<dbReference type="Pfam" id="PF09339">
    <property type="entry name" value="HTH_IclR"/>
    <property type="match status" value="1"/>
</dbReference>
<dbReference type="PANTHER" id="PTHR30136">
    <property type="entry name" value="HELIX-TURN-HELIX TRANSCRIPTIONAL REGULATOR, ICLR FAMILY"/>
    <property type="match status" value="1"/>
</dbReference>
<evidence type="ECO:0000313" key="6">
    <source>
        <dbReference type="EMBL" id="QTD57277.1"/>
    </source>
</evidence>
<keyword evidence="1" id="KW-0805">Transcription regulation</keyword>
<evidence type="ECO:0000259" key="5">
    <source>
        <dbReference type="PROSITE" id="PS51078"/>
    </source>
</evidence>
<evidence type="ECO:0000313" key="7">
    <source>
        <dbReference type="Proteomes" id="UP000663923"/>
    </source>
</evidence>
<name>A0ABX7T914_9SPHN</name>
<dbReference type="SUPFAM" id="SSF46785">
    <property type="entry name" value="Winged helix' DNA-binding domain"/>
    <property type="match status" value="1"/>
</dbReference>
<proteinExistence type="predicted"/>
<dbReference type="InterPro" id="IPR005471">
    <property type="entry name" value="Tscrpt_reg_IclR_N"/>
</dbReference>
<dbReference type="PANTHER" id="PTHR30136:SF23">
    <property type="entry name" value="DNA-BINDING TRANSCRIPTIONAL ACTIVATOR MHPR"/>
    <property type="match status" value="1"/>
</dbReference>
<dbReference type="SUPFAM" id="SSF55781">
    <property type="entry name" value="GAF domain-like"/>
    <property type="match status" value="1"/>
</dbReference>
<dbReference type="Pfam" id="PF01614">
    <property type="entry name" value="IclR_C"/>
    <property type="match status" value="1"/>
</dbReference>
<dbReference type="Proteomes" id="UP000663923">
    <property type="component" value="Chromosome"/>
</dbReference>
<evidence type="ECO:0000256" key="1">
    <source>
        <dbReference type="ARBA" id="ARBA00023015"/>
    </source>
</evidence>
<reference evidence="6 7" key="1">
    <citation type="submission" date="2021-03" db="EMBL/GenBank/DDBJ databases">
        <title>Complete genome of Parasphingorhabdus_sp.JHSY0214.</title>
        <authorList>
            <person name="Yoo J.H."/>
            <person name="Bae J.W."/>
        </authorList>
    </citation>
    <scope>NUCLEOTIDE SEQUENCE [LARGE SCALE GENOMIC DNA]</scope>
    <source>
        <strain evidence="6 7">JHSY0214</strain>
    </source>
</reference>
<evidence type="ECO:0000259" key="4">
    <source>
        <dbReference type="PROSITE" id="PS51077"/>
    </source>
</evidence>
<accession>A0ABX7T914</accession>
<keyword evidence="7" id="KW-1185">Reference proteome</keyword>